<comment type="similarity">
    <text evidence="1">Belongs to the glycosyl hydrolase 2 family.</text>
</comment>
<evidence type="ECO:0000256" key="2">
    <source>
        <dbReference type="ARBA" id="ARBA00022801"/>
    </source>
</evidence>
<feature type="domain" description="DUF4982" evidence="7">
    <location>
        <begin position="628"/>
        <end position="688"/>
    </location>
</feature>
<feature type="domain" description="Glycosyl hydrolases family 2 sugar binding" evidence="6">
    <location>
        <begin position="84"/>
        <end position="181"/>
    </location>
</feature>
<sequence>MNVLRYFTVYLLCATFLNSCMNSSEEGFVRKQNFDDGWSFHYGDIPAEQIFMEDTTRWTTVDLPHDWSLDMPFAKSNGGIAIGQTQGGTAWYRKTFIVPAKHSDKKLTLYFEGVYMESEVWVNGTQVSFHPYGYTSFFCDVTEYCNTAGLENTVAVKVKNEGKNSRWYAGSGIYRHVWLITEDKLHLNEWGTFITADVISDEKANVNLAVDVSNETDKTVEAILSIEIKDSLNNIVGGYSKTINLNNAESRTVSQSVEILDPSLWSVDSPTLYTANVRLESDGKVKDMISVPFGIRSISFSAKNGFLLNGKPMKLKGGCVHHDNGLLGATAIDRAEEKKVELLKANGFNAVRCAHNPPSEKFLDACDRLGILVIDEAFDQWQKQKNPEDYHRFFDEWHETDLASMVLRDRNHPSIIMWSIGNEIQERSDSSGIAIAKQLKSIVKKYDNTRPVTAAINDYWDNPDLKWRTASPLAFEFLDVAGYNYMWWEYENDIKSYPERIIYGSETTAMERAVNWDLVEKYPNIIGDFIWTAIDYLGESGIGHAINIKDGEKDPPQFLDWPWFNAWCGDIDICGYRKPQAALRDVLWNNSKIEMLVHTPIPEGYKEKISYWGWPDEEASWNWRGYEGKEMEVKVYTRYPSVRLYLNGKQLAEKETEKDRINKYSVRFRVKYEEGELKAVGVDTNGEKESVILATTGEPTKLRLKADRLNLKNTKNDLSYIQIELVDRDGNIVPDRDINLRLSISGEGKILAAGNASPTDMKSFRSLTPKTYKGKVLAIVQPTGREGKIVLNVKTQEYGEESLSLNVK</sequence>
<dbReference type="SUPFAM" id="SSF49785">
    <property type="entry name" value="Galactose-binding domain-like"/>
    <property type="match status" value="1"/>
</dbReference>
<dbReference type="Proteomes" id="UP000184480">
    <property type="component" value="Unassembled WGS sequence"/>
</dbReference>
<dbReference type="InterPro" id="IPR006104">
    <property type="entry name" value="Glyco_hydro_2_N"/>
</dbReference>
<dbReference type="InterPro" id="IPR040605">
    <property type="entry name" value="Glyco_hydro2_dom5"/>
</dbReference>
<dbReference type="InterPro" id="IPR032311">
    <property type="entry name" value="DUF4982"/>
</dbReference>
<proteinExistence type="inferred from homology"/>
<dbReference type="EMBL" id="FQUC01000003">
    <property type="protein sequence ID" value="SHE99255.1"/>
    <property type="molecule type" value="Genomic_DNA"/>
</dbReference>
<dbReference type="InterPro" id="IPR006103">
    <property type="entry name" value="Glyco_hydro_2_cat"/>
</dbReference>
<name>A0A1M4Y0N7_9BACT</name>
<dbReference type="InterPro" id="IPR006102">
    <property type="entry name" value="Ig-like_GH2"/>
</dbReference>
<evidence type="ECO:0000259" key="6">
    <source>
        <dbReference type="Pfam" id="PF02837"/>
    </source>
</evidence>
<evidence type="ECO:0000256" key="3">
    <source>
        <dbReference type="ARBA" id="ARBA00023295"/>
    </source>
</evidence>
<dbReference type="PROSITE" id="PS00608">
    <property type="entry name" value="GLYCOSYL_HYDROL_F2_2"/>
    <property type="match status" value="1"/>
</dbReference>
<dbReference type="Gene3D" id="2.60.120.260">
    <property type="entry name" value="Galactose-binding domain-like"/>
    <property type="match status" value="1"/>
</dbReference>
<dbReference type="Gene3D" id="3.20.20.80">
    <property type="entry name" value="Glycosidases"/>
    <property type="match status" value="1"/>
</dbReference>
<evidence type="ECO:0000313" key="9">
    <source>
        <dbReference type="EMBL" id="SHE99255.1"/>
    </source>
</evidence>
<evidence type="ECO:0000259" key="5">
    <source>
        <dbReference type="Pfam" id="PF02836"/>
    </source>
</evidence>
<dbReference type="SUPFAM" id="SSF49303">
    <property type="entry name" value="beta-Galactosidase/glucuronidase domain"/>
    <property type="match status" value="1"/>
</dbReference>
<dbReference type="Pfam" id="PF16355">
    <property type="entry name" value="DUF4982"/>
    <property type="match status" value="1"/>
</dbReference>
<dbReference type="RefSeq" id="WP_062177164.1">
    <property type="nucleotide sequence ID" value="NZ_BBXL01000003.1"/>
</dbReference>
<protein>
    <submittedName>
        <fullName evidence="9">Beta-galactosidase</fullName>
    </submittedName>
</protein>
<evidence type="ECO:0000259" key="8">
    <source>
        <dbReference type="Pfam" id="PF18565"/>
    </source>
</evidence>
<dbReference type="OrthoDB" id="9801077at2"/>
<dbReference type="InterPro" id="IPR023232">
    <property type="entry name" value="Glyco_hydro_2_AS"/>
</dbReference>
<feature type="domain" description="Glycoside hydrolase family 2 immunoglobulin-like beta-sandwich" evidence="4">
    <location>
        <begin position="192"/>
        <end position="296"/>
    </location>
</feature>
<evidence type="ECO:0000313" key="10">
    <source>
        <dbReference type="Proteomes" id="UP000184480"/>
    </source>
</evidence>
<keyword evidence="10" id="KW-1185">Reference proteome</keyword>
<dbReference type="InterPro" id="IPR013783">
    <property type="entry name" value="Ig-like_fold"/>
</dbReference>
<evidence type="ECO:0000259" key="4">
    <source>
        <dbReference type="Pfam" id="PF00703"/>
    </source>
</evidence>
<dbReference type="InterPro" id="IPR017853">
    <property type="entry name" value="GH"/>
</dbReference>
<dbReference type="PANTHER" id="PTHR42732">
    <property type="entry name" value="BETA-GALACTOSIDASE"/>
    <property type="match status" value="1"/>
</dbReference>
<organism evidence="9 10">
    <name type="scientific">Dysgonomonas macrotermitis</name>
    <dbReference type="NCBI Taxonomy" id="1346286"/>
    <lineage>
        <taxon>Bacteria</taxon>
        <taxon>Pseudomonadati</taxon>
        <taxon>Bacteroidota</taxon>
        <taxon>Bacteroidia</taxon>
        <taxon>Bacteroidales</taxon>
        <taxon>Dysgonomonadaceae</taxon>
        <taxon>Dysgonomonas</taxon>
    </lineage>
</organism>
<dbReference type="InterPro" id="IPR006101">
    <property type="entry name" value="Glyco_hydro_2"/>
</dbReference>
<feature type="domain" description="Glycoside hydrolase family 2" evidence="8">
    <location>
        <begin position="702"/>
        <end position="802"/>
    </location>
</feature>
<dbReference type="GO" id="GO:0005975">
    <property type="term" value="P:carbohydrate metabolic process"/>
    <property type="evidence" value="ECO:0007669"/>
    <property type="project" value="InterPro"/>
</dbReference>
<accession>A0A1M4Y0N7</accession>
<feature type="domain" description="Glycoside hydrolase family 2 catalytic" evidence="5">
    <location>
        <begin position="304"/>
        <end position="534"/>
    </location>
</feature>
<dbReference type="PANTHER" id="PTHR42732:SF1">
    <property type="entry name" value="BETA-MANNOSIDASE"/>
    <property type="match status" value="1"/>
</dbReference>
<reference evidence="10" key="1">
    <citation type="submission" date="2016-11" db="EMBL/GenBank/DDBJ databases">
        <authorList>
            <person name="Varghese N."/>
            <person name="Submissions S."/>
        </authorList>
    </citation>
    <scope>NUCLEOTIDE SEQUENCE [LARGE SCALE GENOMIC DNA]</scope>
    <source>
        <strain evidence="10">DSM 27370</strain>
    </source>
</reference>
<keyword evidence="3" id="KW-0326">Glycosidase</keyword>
<dbReference type="PRINTS" id="PR00132">
    <property type="entry name" value="GLHYDRLASE2"/>
</dbReference>
<dbReference type="Pfam" id="PF00703">
    <property type="entry name" value="Glyco_hydro_2"/>
    <property type="match status" value="1"/>
</dbReference>
<gene>
    <name evidence="9" type="ORF">SAMN05444362_10338</name>
</gene>
<dbReference type="InterPro" id="IPR008979">
    <property type="entry name" value="Galactose-bd-like_sf"/>
</dbReference>
<dbReference type="GO" id="GO:0004553">
    <property type="term" value="F:hydrolase activity, hydrolyzing O-glycosyl compounds"/>
    <property type="evidence" value="ECO:0007669"/>
    <property type="project" value="InterPro"/>
</dbReference>
<dbReference type="Pfam" id="PF02836">
    <property type="entry name" value="Glyco_hydro_2_C"/>
    <property type="match status" value="1"/>
</dbReference>
<dbReference type="InterPro" id="IPR036156">
    <property type="entry name" value="Beta-gal/glucu_dom_sf"/>
</dbReference>
<dbReference type="InterPro" id="IPR051913">
    <property type="entry name" value="GH2_Domain-Containing"/>
</dbReference>
<dbReference type="STRING" id="1346286.SAMN05444362_10338"/>
<dbReference type="Gene3D" id="2.60.40.10">
    <property type="entry name" value="Immunoglobulins"/>
    <property type="match status" value="3"/>
</dbReference>
<evidence type="ECO:0000256" key="1">
    <source>
        <dbReference type="ARBA" id="ARBA00007401"/>
    </source>
</evidence>
<keyword evidence="2" id="KW-0378">Hydrolase</keyword>
<dbReference type="SUPFAM" id="SSF51445">
    <property type="entry name" value="(Trans)glycosidases"/>
    <property type="match status" value="1"/>
</dbReference>
<evidence type="ECO:0000259" key="7">
    <source>
        <dbReference type="Pfam" id="PF16355"/>
    </source>
</evidence>
<dbReference type="Pfam" id="PF18565">
    <property type="entry name" value="Glyco_hydro2_C5"/>
    <property type="match status" value="1"/>
</dbReference>
<dbReference type="Pfam" id="PF02837">
    <property type="entry name" value="Glyco_hydro_2_N"/>
    <property type="match status" value="1"/>
</dbReference>
<dbReference type="AlphaFoldDB" id="A0A1M4Y0N7"/>